<evidence type="ECO:0000313" key="9">
    <source>
        <dbReference type="Proteomes" id="UP000240357"/>
    </source>
</evidence>
<dbReference type="GO" id="GO:0016788">
    <property type="term" value="F:hydrolase activity, acting on ester bonds"/>
    <property type="evidence" value="ECO:0007669"/>
    <property type="project" value="InterPro"/>
</dbReference>
<gene>
    <name evidence="8" type="primary">cas6</name>
    <name evidence="8" type="ORF">AHMF7605_16175</name>
</gene>
<evidence type="ECO:0000256" key="5">
    <source>
        <dbReference type="PIRSR" id="PIRSR005054-1"/>
    </source>
</evidence>
<comment type="similarity">
    <text evidence="1 4">Belongs to the CRISPR-associated protein Cas6/Cse3/CasE family.</text>
</comment>
<feature type="domain" description="CRISPR associated protein Cas6 C-terminal" evidence="7">
    <location>
        <begin position="129"/>
        <end position="260"/>
    </location>
</feature>
<dbReference type="RefSeq" id="WP_106931070.1">
    <property type="nucleotide sequence ID" value="NZ_PYFT01000001.1"/>
</dbReference>
<dbReference type="GO" id="GO:0051607">
    <property type="term" value="P:defense response to virus"/>
    <property type="evidence" value="ECO:0007669"/>
    <property type="project" value="UniProtKB-KW"/>
</dbReference>
<dbReference type="InterPro" id="IPR010156">
    <property type="entry name" value="CRISPR-assoc_prot_Cas6"/>
</dbReference>
<keyword evidence="9" id="KW-1185">Reference proteome</keyword>
<dbReference type="Proteomes" id="UP000240357">
    <property type="component" value="Unassembled WGS sequence"/>
</dbReference>
<accession>A0A2T2YHE6</accession>
<evidence type="ECO:0000256" key="2">
    <source>
        <dbReference type="ARBA" id="ARBA00022884"/>
    </source>
</evidence>
<dbReference type="PANTHER" id="PTHR36984:SF1">
    <property type="entry name" value="CRISPR-ASSOCIATED ENDORIBONUCLEASE CAS6 1"/>
    <property type="match status" value="1"/>
</dbReference>
<evidence type="ECO:0000259" key="7">
    <source>
        <dbReference type="Pfam" id="PF01881"/>
    </source>
</evidence>
<feature type="site" description="Transition state stabilizer" evidence="5">
    <location>
        <position position="56"/>
    </location>
</feature>
<reference evidence="8 9" key="1">
    <citation type="submission" date="2018-03" db="EMBL/GenBank/DDBJ databases">
        <title>Adhaeribacter sp. HMF7605 Genome sequencing and assembly.</title>
        <authorList>
            <person name="Kang H."/>
            <person name="Kang J."/>
            <person name="Cha I."/>
            <person name="Kim H."/>
            <person name="Joh K."/>
        </authorList>
    </citation>
    <scope>NUCLEOTIDE SEQUENCE [LARGE SCALE GENOMIC DNA]</scope>
    <source>
        <strain evidence="8 9">HMF7605</strain>
    </source>
</reference>
<dbReference type="AlphaFoldDB" id="A0A2T2YHE6"/>
<dbReference type="InterPro" id="IPR045747">
    <property type="entry name" value="CRISPR-assoc_prot_Cas6_N_sf"/>
</dbReference>
<evidence type="ECO:0000313" key="8">
    <source>
        <dbReference type="EMBL" id="PSR54929.1"/>
    </source>
</evidence>
<feature type="active site" description="Proton acceptor" evidence="6">
    <location>
        <position position="29"/>
    </location>
</feature>
<keyword evidence="2" id="KW-0694">RNA-binding</keyword>
<dbReference type="CDD" id="cd21140">
    <property type="entry name" value="Cas6_I-like"/>
    <property type="match status" value="1"/>
</dbReference>
<feature type="active site" description="Proton donor" evidence="6">
    <location>
        <position position="44"/>
    </location>
</feature>
<dbReference type="InterPro" id="IPR049435">
    <property type="entry name" value="Cas_Cas6_C"/>
</dbReference>
<dbReference type="Pfam" id="PF01881">
    <property type="entry name" value="Cas_Cas6_C"/>
    <property type="match status" value="1"/>
</dbReference>
<dbReference type="NCBIfam" id="TIGR01877">
    <property type="entry name" value="cas_cas6"/>
    <property type="match status" value="1"/>
</dbReference>
<evidence type="ECO:0000256" key="6">
    <source>
        <dbReference type="PIRSR" id="PIRSR005054-50"/>
    </source>
</evidence>
<sequence length="262" mass="29343">MRFKLELRLPAKNNLLPLNYQYELSAWIYKVLNLGDASFSTWLHNQGYLTKGKPYKLFTFSRLQVSQFKIQQDRLQILSGSVSLLLSFYTPVSAETFITGLFRQQQFSLGDAQSRVPFEVSTIQAESGPEFNGKARFRLLSPACVSTSRLQNGRNMPLYLAPDEVNFAPIFIQNLLHKIEAGQLVNSASVTLPALEEVRFTLLSKPVSKLVTIKAGTPQQTKVRGYLFDFALQAPQELLEAGYYAGFGEKNSLGFGCAEVLP</sequence>
<evidence type="ECO:0000256" key="1">
    <source>
        <dbReference type="ARBA" id="ARBA00005937"/>
    </source>
</evidence>
<dbReference type="PANTHER" id="PTHR36984">
    <property type="entry name" value="CRISPR-ASSOCIATED ENDORIBONUCLEASE CAS6 1"/>
    <property type="match status" value="1"/>
</dbReference>
<comment type="function">
    <text evidence="4">CRISPR (clustered regularly interspaced short palindromic repeat), is an adaptive immune system that provides protection against mobile genetic elements (viruses, transposable elements and conjugative plasmids). CRISPR clusters contain sequences complementary to antecedent mobile elements and target invading nucleic acids. CRISPR clusters are transcribed and processed into CRISPR RNA (crRNA).</text>
</comment>
<evidence type="ECO:0000256" key="4">
    <source>
        <dbReference type="PIRNR" id="PIRNR005054"/>
    </source>
</evidence>
<protein>
    <recommendedName>
        <fullName evidence="4">CRISPR-associated endoribonuclease</fullName>
    </recommendedName>
</protein>
<proteinExistence type="inferred from homology"/>
<dbReference type="Gene3D" id="3.30.70.1890">
    <property type="match status" value="1"/>
</dbReference>
<dbReference type="PIRSF" id="PIRSF005054">
    <property type="entry name" value="PF1131"/>
    <property type="match status" value="1"/>
</dbReference>
<dbReference type="Pfam" id="PF21350">
    <property type="entry name" value="Cas6_I-A"/>
    <property type="match status" value="1"/>
</dbReference>
<organism evidence="8 9">
    <name type="scientific">Adhaeribacter arboris</name>
    <dbReference type="NCBI Taxonomy" id="2072846"/>
    <lineage>
        <taxon>Bacteria</taxon>
        <taxon>Pseudomonadati</taxon>
        <taxon>Bacteroidota</taxon>
        <taxon>Cytophagia</taxon>
        <taxon>Cytophagales</taxon>
        <taxon>Hymenobacteraceae</taxon>
        <taxon>Adhaeribacter</taxon>
    </lineage>
</organism>
<name>A0A2T2YHE6_9BACT</name>
<dbReference type="Gene3D" id="3.30.70.1900">
    <property type="match status" value="1"/>
</dbReference>
<dbReference type="EMBL" id="PYFT01000001">
    <property type="protein sequence ID" value="PSR54929.1"/>
    <property type="molecule type" value="Genomic_DNA"/>
</dbReference>
<dbReference type="OrthoDB" id="9797488at2"/>
<keyword evidence="3" id="KW-0051">Antiviral defense</keyword>
<dbReference type="GO" id="GO:0003723">
    <property type="term" value="F:RNA binding"/>
    <property type="evidence" value="ECO:0007669"/>
    <property type="project" value="UniProtKB-KW"/>
</dbReference>
<comment type="caution">
    <text evidence="8">The sequence shown here is derived from an EMBL/GenBank/DDBJ whole genome shotgun (WGS) entry which is preliminary data.</text>
</comment>
<evidence type="ECO:0000256" key="3">
    <source>
        <dbReference type="ARBA" id="ARBA00023118"/>
    </source>
</evidence>